<keyword evidence="2" id="KW-1277">Toxin-antitoxin system</keyword>
<dbReference type="Proteomes" id="UP001601992">
    <property type="component" value="Unassembled WGS sequence"/>
</dbReference>
<accession>A0ABW6SAV5</accession>
<dbReference type="EMBL" id="JBIAQY010000019">
    <property type="protein sequence ID" value="MFF3573442.1"/>
    <property type="molecule type" value="Genomic_DNA"/>
</dbReference>
<dbReference type="InterPro" id="IPR011067">
    <property type="entry name" value="Plasmid_toxin/cell-grow_inhib"/>
</dbReference>
<dbReference type="RefSeq" id="WP_387406410.1">
    <property type="nucleotide sequence ID" value="NZ_JBIAQY010000019.1"/>
</dbReference>
<dbReference type="PANTHER" id="PTHR33988">
    <property type="entry name" value="ENDORIBONUCLEASE MAZF-RELATED"/>
    <property type="match status" value="1"/>
</dbReference>
<evidence type="ECO:0000313" key="5">
    <source>
        <dbReference type="Proteomes" id="UP001601992"/>
    </source>
</evidence>
<dbReference type="InterPro" id="IPR003477">
    <property type="entry name" value="PemK-like"/>
</dbReference>
<name>A0ABW6SAV5_9NOCA</name>
<dbReference type="PANTHER" id="PTHR33988:SF2">
    <property type="entry name" value="ENDORIBONUCLEASE MAZF"/>
    <property type="match status" value="1"/>
</dbReference>
<sequence>MRSSEALSQTVQKSTSTAQASTWPIQPAHRPLLGPTHTLEDAYALPPLGESAHSAPITNIWAPTLGGLPLPTGSHWSSQREDESSHRDGRLGVAEERQAIGTSKAKNPTTGIRFTQADAPLVARLAKPGETKADVIRRAPHELERREWVLAAQQEAERIDANAERPQSGAGRLVIRAAIYQVDLGQANRGREQRGKRYRVVLSEIDWSLVTVVPTSTSAQDQRFRPRIELLGDSTLLLVDQIRSLDTSYVGDMVGYLSQEDTRRLEHAVRLHLGV</sequence>
<evidence type="ECO:0000313" key="4">
    <source>
        <dbReference type="EMBL" id="MFF3573442.1"/>
    </source>
</evidence>
<keyword evidence="5" id="KW-1185">Reference proteome</keyword>
<reference evidence="4 5" key="1">
    <citation type="submission" date="2024-10" db="EMBL/GenBank/DDBJ databases">
        <title>The Natural Products Discovery Center: Release of the First 8490 Sequenced Strains for Exploring Actinobacteria Biosynthetic Diversity.</title>
        <authorList>
            <person name="Kalkreuter E."/>
            <person name="Kautsar S.A."/>
            <person name="Yang D."/>
            <person name="Bader C.D."/>
            <person name="Teijaro C.N."/>
            <person name="Fluegel L."/>
            <person name="Davis C.M."/>
            <person name="Simpson J.R."/>
            <person name="Lauterbach L."/>
            <person name="Steele A.D."/>
            <person name="Gui C."/>
            <person name="Meng S."/>
            <person name="Li G."/>
            <person name="Viehrig K."/>
            <person name="Ye F."/>
            <person name="Su P."/>
            <person name="Kiefer A.F."/>
            <person name="Nichols A."/>
            <person name="Cepeda A.J."/>
            <person name="Yan W."/>
            <person name="Fan B."/>
            <person name="Jiang Y."/>
            <person name="Adhikari A."/>
            <person name="Zheng C.-J."/>
            <person name="Schuster L."/>
            <person name="Cowan T.M."/>
            <person name="Smanski M.J."/>
            <person name="Chevrette M.G."/>
            <person name="De Carvalho L.P.S."/>
            <person name="Shen B."/>
        </authorList>
    </citation>
    <scope>NUCLEOTIDE SEQUENCE [LARGE SCALE GENOMIC DNA]</scope>
    <source>
        <strain evidence="4 5">NPDC002593</strain>
    </source>
</reference>
<feature type="region of interest" description="Disordered" evidence="3">
    <location>
        <begin position="71"/>
        <end position="91"/>
    </location>
</feature>
<evidence type="ECO:0000256" key="2">
    <source>
        <dbReference type="ARBA" id="ARBA00022649"/>
    </source>
</evidence>
<dbReference type="SUPFAM" id="SSF50118">
    <property type="entry name" value="Cell growth inhibitor/plasmid maintenance toxic component"/>
    <property type="match status" value="1"/>
</dbReference>
<proteinExistence type="inferred from homology"/>
<comment type="similarity">
    <text evidence="1">Belongs to the PemK/MazF family.</text>
</comment>
<feature type="region of interest" description="Disordered" evidence="3">
    <location>
        <begin position="1"/>
        <end position="34"/>
    </location>
</feature>
<gene>
    <name evidence="4" type="ORF">ACFYXQ_37365</name>
</gene>
<evidence type="ECO:0000256" key="3">
    <source>
        <dbReference type="SAM" id="MobiDB-lite"/>
    </source>
</evidence>
<protein>
    <submittedName>
        <fullName evidence="4">Type II toxin-antitoxin system PemK/MazF family toxin</fullName>
    </submittedName>
</protein>
<organism evidence="4 5">
    <name type="scientific">Nocardia jiangxiensis</name>
    <dbReference type="NCBI Taxonomy" id="282685"/>
    <lineage>
        <taxon>Bacteria</taxon>
        <taxon>Bacillati</taxon>
        <taxon>Actinomycetota</taxon>
        <taxon>Actinomycetes</taxon>
        <taxon>Mycobacteriales</taxon>
        <taxon>Nocardiaceae</taxon>
        <taxon>Nocardia</taxon>
    </lineage>
</organism>
<dbReference type="Pfam" id="PF02452">
    <property type="entry name" value="PemK_toxin"/>
    <property type="match status" value="1"/>
</dbReference>
<feature type="compositionally biased region" description="Polar residues" evidence="3">
    <location>
        <begin position="1"/>
        <end position="24"/>
    </location>
</feature>
<evidence type="ECO:0000256" key="1">
    <source>
        <dbReference type="ARBA" id="ARBA00007521"/>
    </source>
</evidence>
<feature type="compositionally biased region" description="Basic and acidic residues" evidence="3">
    <location>
        <begin position="78"/>
        <end position="91"/>
    </location>
</feature>
<dbReference type="Gene3D" id="2.30.30.110">
    <property type="match status" value="1"/>
</dbReference>
<comment type="caution">
    <text evidence="4">The sequence shown here is derived from an EMBL/GenBank/DDBJ whole genome shotgun (WGS) entry which is preliminary data.</text>
</comment>